<name>A0A9J6PXJ3_9GAMM</name>
<dbReference type="RefSeq" id="WP_267144336.1">
    <property type="nucleotide sequence ID" value="NZ_JAODIL010000081.1"/>
</dbReference>
<evidence type="ECO:0000313" key="2">
    <source>
        <dbReference type="Proteomes" id="UP001064262"/>
    </source>
</evidence>
<organism evidence="1 2">
    <name type="scientific">Winslowiella arboricola</name>
    <dbReference type="NCBI Taxonomy" id="2978220"/>
    <lineage>
        <taxon>Bacteria</taxon>
        <taxon>Pseudomonadati</taxon>
        <taxon>Pseudomonadota</taxon>
        <taxon>Gammaproteobacteria</taxon>
        <taxon>Enterobacterales</taxon>
        <taxon>Erwiniaceae</taxon>
        <taxon>Winslowiella</taxon>
    </lineage>
</organism>
<gene>
    <name evidence="1" type="ORF">N5923_23495</name>
</gene>
<keyword evidence="2" id="KW-1185">Reference proteome</keyword>
<accession>A0A9J6PXJ3</accession>
<dbReference type="AlphaFoldDB" id="A0A9J6PXJ3"/>
<sequence length="58" mass="6304">MDMEKAHEAIVKVIGEAVVQILAEERAVTNEAIIEMIGLLSDGEPNLAVVFAIDLLDR</sequence>
<comment type="caution">
    <text evidence="1">The sequence shown here is derived from an EMBL/GenBank/DDBJ whole genome shotgun (WGS) entry which is preliminary data.</text>
</comment>
<dbReference type="Proteomes" id="UP001064262">
    <property type="component" value="Unassembled WGS sequence"/>
</dbReference>
<evidence type="ECO:0000313" key="1">
    <source>
        <dbReference type="EMBL" id="MCU5780461.1"/>
    </source>
</evidence>
<protein>
    <submittedName>
        <fullName evidence="1">Uncharacterized protein</fullName>
    </submittedName>
</protein>
<proteinExistence type="predicted"/>
<dbReference type="EMBL" id="JAODIM010000043">
    <property type="protein sequence ID" value="MCU5780461.1"/>
    <property type="molecule type" value="Genomic_DNA"/>
</dbReference>
<reference evidence="1" key="1">
    <citation type="submission" date="2022-09" db="EMBL/GenBank/DDBJ databases">
        <title>Winslowiella arboricola sp. nov., isolated from bleeding cankers on broadleaf hosts.</title>
        <authorList>
            <person name="Brady C."/>
            <person name="Kaur S."/>
            <person name="Crampton B."/>
            <person name="Maddock D."/>
            <person name="Arnold D."/>
            <person name="Denman S."/>
        </authorList>
    </citation>
    <scope>NUCLEOTIDE SEQUENCE</scope>
    <source>
        <strain evidence="1">BAC 15a-03b</strain>
    </source>
</reference>